<comment type="caution">
    <text evidence="1">The sequence shown here is derived from an EMBL/GenBank/DDBJ whole genome shotgun (WGS) entry which is preliminary data.</text>
</comment>
<protein>
    <submittedName>
        <fullName evidence="1">DUF4258 domain-containing protein</fullName>
    </submittedName>
</protein>
<sequence>MGTYVANPNIKVDWTQYAEHAAERMQQRGMTQEMVNNIVKNGKVLSQNNGNKFAYITQEGVAIVSKEGKLITAWSSEDFDSSILEIISKLFGK</sequence>
<dbReference type="Proteomes" id="UP000283701">
    <property type="component" value="Unassembled WGS sequence"/>
</dbReference>
<proteinExistence type="predicted"/>
<dbReference type="InterPro" id="IPR025354">
    <property type="entry name" value="DUF4258"/>
</dbReference>
<reference evidence="1 2" key="1">
    <citation type="submission" date="2018-08" db="EMBL/GenBank/DDBJ databases">
        <title>A genome reference for cultivated species of the human gut microbiota.</title>
        <authorList>
            <person name="Zou Y."/>
            <person name="Xue W."/>
            <person name="Luo G."/>
        </authorList>
    </citation>
    <scope>NUCLEOTIDE SEQUENCE [LARGE SCALE GENOMIC DNA]</scope>
    <source>
        <strain evidence="1 2">AM23-23AC</strain>
    </source>
</reference>
<gene>
    <name evidence="1" type="ORF">DW654_17910</name>
</gene>
<evidence type="ECO:0000313" key="1">
    <source>
        <dbReference type="EMBL" id="RHF79043.1"/>
    </source>
</evidence>
<organism evidence="1 2">
    <name type="scientific">Roseburia inulinivorans</name>
    <dbReference type="NCBI Taxonomy" id="360807"/>
    <lineage>
        <taxon>Bacteria</taxon>
        <taxon>Bacillati</taxon>
        <taxon>Bacillota</taxon>
        <taxon>Clostridia</taxon>
        <taxon>Lachnospirales</taxon>
        <taxon>Lachnospiraceae</taxon>
        <taxon>Roseburia</taxon>
    </lineage>
</organism>
<accession>A0A3R6GBK8</accession>
<dbReference type="AlphaFoldDB" id="A0A3R6GBK8"/>
<dbReference type="EMBL" id="QRHP01000070">
    <property type="protein sequence ID" value="RHF79043.1"/>
    <property type="molecule type" value="Genomic_DNA"/>
</dbReference>
<evidence type="ECO:0000313" key="2">
    <source>
        <dbReference type="Proteomes" id="UP000283701"/>
    </source>
</evidence>
<name>A0A3R6GBK8_9FIRM</name>
<dbReference type="Pfam" id="PF14076">
    <property type="entry name" value="DUF4258"/>
    <property type="match status" value="1"/>
</dbReference>